<reference evidence="2 3" key="1">
    <citation type="journal article" date="2013" name="Mar. Genomics">
        <title>Expression of sulfatases in Rhodopirellula baltica and the diversity of sulfatases in the genus Rhodopirellula.</title>
        <authorList>
            <person name="Wegner C.E."/>
            <person name="Richter-Heitmann T."/>
            <person name="Klindworth A."/>
            <person name="Klockow C."/>
            <person name="Richter M."/>
            <person name="Achstetter T."/>
            <person name="Glockner F.O."/>
            <person name="Harder J."/>
        </authorList>
    </citation>
    <scope>NUCLEOTIDE SEQUENCE [LARGE SCALE GENOMIC DNA]</scope>
    <source>
        <strain evidence="2 3">SM41</strain>
    </source>
</reference>
<protein>
    <submittedName>
        <fullName evidence="2">Uncharacterized protein</fullName>
    </submittedName>
</protein>
<dbReference type="EMBL" id="ANOH01000228">
    <property type="protein sequence ID" value="EMI55141.1"/>
    <property type="molecule type" value="Genomic_DNA"/>
</dbReference>
<name>M5UBA9_9BACT</name>
<comment type="caution">
    <text evidence="2">The sequence shown here is derived from an EMBL/GenBank/DDBJ whole genome shotgun (WGS) entry which is preliminary data.</text>
</comment>
<evidence type="ECO:0000313" key="3">
    <source>
        <dbReference type="Proteomes" id="UP000011885"/>
    </source>
</evidence>
<keyword evidence="3" id="KW-1185">Reference proteome</keyword>
<feature type="region of interest" description="Disordered" evidence="1">
    <location>
        <begin position="1"/>
        <end position="33"/>
    </location>
</feature>
<dbReference type="PATRIC" id="fig|1263870.3.peg.3688"/>
<sequence>MKHLKRKESGQDKTLGSQHAACATDTGQHAETHRVSIRELINRSALISVGTKQPRMPAS</sequence>
<proteinExistence type="predicted"/>
<evidence type="ECO:0000313" key="2">
    <source>
        <dbReference type="EMBL" id="EMI55141.1"/>
    </source>
</evidence>
<evidence type="ECO:0000256" key="1">
    <source>
        <dbReference type="SAM" id="MobiDB-lite"/>
    </source>
</evidence>
<gene>
    <name evidence="2" type="ORF">RSSM_03465</name>
</gene>
<organism evidence="2 3">
    <name type="scientific">Rhodopirellula sallentina SM41</name>
    <dbReference type="NCBI Taxonomy" id="1263870"/>
    <lineage>
        <taxon>Bacteria</taxon>
        <taxon>Pseudomonadati</taxon>
        <taxon>Planctomycetota</taxon>
        <taxon>Planctomycetia</taxon>
        <taxon>Pirellulales</taxon>
        <taxon>Pirellulaceae</taxon>
        <taxon>Rhodopirellula</taxon>
    </lineage>
</organism>
<accession>M5UBA9</accession>
<dbReference type="AlphaFoldDB" id="M5UBA9"/>
<dbReference type="Proteomes" id="UP000011885">
    <property type="component" value="Unassembled WGS sequence"/>
</dbReference>